<feature type="binding site" evidence="9">
    <location>
        <begin position="615"/>
        <end position="622"/>
    </location>
    <ligand>
        <name>ATP</name>
        <dbReference type="ChEBI" id="CHEBI:30616"/>
    </ligand>
</feature>
<dbReference type="Gene3D" id="3.40.50.300">
    <property type="entry name" value="P-loop containing nucleotide triphosphate hydrolases"/>
    <property type="match status" value="1"/>
</dbReference>
<gene>
    <name evidence="9 12" type="primary">mutS</name>
    <name evidence="12" type="ordered locus">XALc_2230</name>
</gene>
<dbReference type="InterPro" id="IPR016151">
    <property type="entry name" value="DNA_mismatch_repair_MutS_N"/>
</dbReference>
<evidence type="ECO:0000256" key="4">
    <source>
        <dbReference type="ARBA" id="ARBA00022763"/>
    </source>
</evidence>
<dbReference type="SMART" id="SM00533">
    <property type="entry name" value="MUTSd"/>
    <property type="match status" value="1"/>
</dbReference>
<dbReference type="GO" id="GO:0030983">
    <property type="term" value="F:mismatched DNA binding"/>
    <property type="evidence" value="ECO:0007669"/>
    <property type="project" value="InterPro"/>
</dbReference>
<dbReference type="Gene3D" id="3.30.420.110">
    <property type="entry name" value="MutS, connector domain"/>
    <property type="match status" value="1"/>
</dbReference>
<evidence type="ECO:0000256" key="1">
    <source>
        <dbReference type="ARBA" id="ARBA00006271"/>
    </source>
</evidence>
<keyword evidence="7 9" id="KW-0234">DNA repair</keyword>
<comment type="function">
    <text evidence="8 9">This protein is involved in the repair of mismatches in DNA. It is possible that it carries out the mismatch recognition step. This protein has a weak ATPase activity.</text>
</comment>
<dbReference type="InterPro" id="IPR036678">
    <property type="entry name" value="MutS_con_dom_sf"/>
</dbReference>
<dbReference type="SUPFAM" id="SSF48334">
    <property type="entry name" value="DNA repair protein MutS, domain III"/>
    <property type="match status" value="1"/>
</dbReference>
<keyword evidence="4 9" id="KW-0227">DNA damage</keyword>
<dbReference type="KEGG" id="xal:XALC_2230"/>
<dbReference type="SUPFAM" id="SSF55271">
    <property type="entry name" value="DNA repair protein MutS, domain I"/>
    <property type="match status" value="1"/>
</dbReference>
<dbReference type="PANTHER" id="PTHR11361:SF34">
    <property type="entry name" value="DNA MISMATCH REPAIR PROTEIN MSH1, MITOCHONDRIAL"/>
    <property type="match status" value="1"/>
</dbReference>
<dbReference type="InterPro" id="IPR045076">
    <property type="entry name" value="MutS"/>
</dbReference>
<dbReference type="FunFam" id="1.10.1420.10:FF:000002">
    <property type="entry name" value="DNA mismatch repair protein MutS"/>
    <property type="match status" value="1"/>
</dbReference>
<evidence type="ECO:0000256" key="6">
    <source>
        <dbReference type="ARBA" id="ARBA00023125"/>
    </source>
</evidence>
<keyword evidence="5 9" id="KW-0067">ATP-binding</keyword>
<dbReference type="GO" id="GO:0006298">
    <property type="term" value="P:mismatch repair"/>
    <property type="evidence" value="ECO:0007669"/>
    <property type="project" value="UniProtKB-UniRule"/>
</dbReference>
<dbReference type="Gene3D" id="3.40.1170.10">
    <property type="entry name" value="DNA repair protein MutS, domain I"/>
    <property type="match status" value="1"/>
</dbReference>
<dbReference type="AlphaFoldDB" id="D2UEW6"/>
<dbReference type="InterPro" id="IPR036187">
    <property type="entry name" value="DNA_mismatch_repair_MutS_sf"/>
</dbReference>
<dbReference type="InterPro" id="IPR007695">
    <property type="entry name" value="DNA_mismatch_repair_MutS-lik_N"/>
</dbReference>
<dbReference type="RefSeq" id="WP_012916712.1">
    <property type="nucleotide sequence ID" value="NC_013722.1"/>
</dbReference>
<dbReference type="GO" id="GO:0003684">
    <property type="term" value="F:damaged DNA binding"/>
    <property type="evidence" value="ECO:0007669"/>
    <property type="project" value="UniProtKB-UniRule"/>
</dbReference>
<dbReference type="Proteomes" id="UP000001890">
    <property type="component" value="Chromosome"/>
</dbReference>
<dbReference type="PIRSF" id="PIRSF037677">
    <property type="entry name" value="DNA_mis_repair_Msh6"/>
    <property type="match status" value="1"/>
</dbReference>
<dbReference type="GeneID" id="57877540"/>
<dbReference type="PROSITE" id="PS00486">
    <property type="entry name" value="DNA_MISMATCH_REPAIR_2"/>
    <property type="match status" value="1"/>
</dbReference>
<evidence type="ECO:0000256" key="3">
    <source>
        <dbReference type="ARBA" id="ARBA00022741"/>
    </source>
</evidence>
<dbReference type="Pfam" id="PF05192">
    <property type="entry name" value="MutS_III"/>
    <property type="match status" value="1"/>
</dbReference>
<dbReference type="OrthoDB" id="9802448at2"/>
<evidence type="ECO:0000256" key="8">
    <source>
        <dbReference type="ARBA" id="ARBA00024647"/>
    </source>
</evidence>
<dbReference type="Pfam" id="PF05188">
    <property type="entry name" value="MutS_II"/>
    <property type="match status" value="1"/>
</dbReference>
<accession>D2UEW6</accession>
<dbReference type="HAMAP" id="MF_00096">
    <property type="entry name" value="MutS"/>
    <property type="match status" value="1"/>
</dbReference>
<dbReference type="Pfam" id="PF00488">
    <property type="entry name" value="MutS_V"/>
    <property type="match status" value="1"/>
</dbReference>
<feature type="domain" description="DNA mismatch repair proteins mutS family" evidence="11">
    <location>
        <begin position="689"/>
        <end position="705"/>
    </location>
</feature>
<dbReference type="NCBIfam" id="TIGR01070">
    <property type="entry name" value="mutS1"/>
    <property type="match status" value="1"/>
</dbReference>
<dbReference type="SMART" id="SM00534">
    <property type="entry name" value="MUTSac"/>
    <property type="match status" value="1"/>
</dbReference>
<protein>
    <recommendedName>
        <fullName evidence="2 9">DNA mismatch repair protein MutS</fullName>
    </recommendedName>
</protein>
<dbReference type="NCBIfam" id="NF003810">
    <property type="entry name" value="PRK05399.1"/>
    <property type="match status" value="1"/>
</dbReference>
<dbReference type="InterPro" id="IPR017261">
    <property type="entry name" value="DNA_mismatch_repair_MutS/MSH"/>
</dbReference>
<keyword evidence="13" id="KW-1185">Reference proteome</keyword>
<dbReference type="Pfam" id="PF05190">
    <property type="entry name" value="MutS_IV"/>
    <property type="match status" value="1"/>
</dbReference>
<evidence type="ECO:0000313" key="12">
    <source>
        <dbReference type="EMBL" id="CBA16712.1"/>
    </source>
</evidence>
<dbReference type="PANTHER" id="PTHR11361">
    <property type="entry name" value="DNA MISMATCH REPAIR PROTEIN MUTS FAMILY MEMBER"/>
    <property type="match status" value="1"/>
</dbReference>
<evidence type="ECO:0000256" key="2">
    <source>
        <dbReference type="ARBA" id="ARBA00021982"/>
    </source>
</evidence>
<dbReference type="SUPFAM" id="SSF52540">
    <property type="entry name" value="P-loop containing nucleoside triphosphate hydrolases"/>
    <property type="match status" value="1"/>
</dbReference>
<dbReference type="FunFam" id="3.40.1170.10:FF:000001">
    <property type="entry name" value="DNA mismatch repair protein MutS"/>
    <property type="match status" value="1"/>
</dbReference>
<dbReference type="EMBL" id="FP565176">
    <property type="protein sequence ID" value="CBA16712.1"/>
    <property type="molecule type" value="Genomic_DNA"/>
</dbReference>
<dbReference type="SUPFAM" id="SSF53150">
    <property type="entry name" value="DNA repair protein MutS, domain II"/>
    <property type="match status" value="1"/>
</dbReference>
<reference evidence="12 13" key="1">
    <citation type="journal article" date="2009" name="BMC Genomics">
        <title>The complete genome sequence of Xanthomonas albilineans provides new insights into the reductive genome evolution of the xylem-limited Xanthomonadaceae.</title>
        <authorList>
            <person name="Pieretti I."/>
            <person name="Royer M."/>
            <person name="Barbe V."/>
            <person name="Carrere S."/>
            <person name="Koebnik R."/>
            <person name="Cociancich S."/>
            <person name="Couloux A."/>
            <person name="Darrasse A."/>
            <person name="Gouzy J."/>
            <person name="Jacques M.A."/>
            <person name="Lauber E."/>
            <person name="Manceau C."/>
            <person name="Mangenot S."/>
            <person name="Poussier S."/>
            <person name="Segurens B."/>
            <person name="Szurek B."/>
            <person name="Verdier V."/>
            <person name="Arlat M."/>
            <person name="Rott P."/>
        </authorList>
    </citation>
    <scope>NUCLEOTIDE SEQUENCE [LARGE SCALE GENOMIC DNA]</scope>
    <source>
        <strain evidence="13">GPE PC73 / CFBP 7063</strain>
    </source>
</reference>
<dbReference type="STRING" id="380358.XALC_2230"/>
<dbReference type="InterPro" id="IPR027417">
    <property type="entry name" value="P-loop_NTPase"/>
</dbReference>
<evidence type="ECO:0000313" key="13">
    <source>
        <dbReference type="Proteomes" id="UP000001890"/>
    </source>
</evidence>
<evidence type="ECO:0000259" key="11">
    <source>
        <dbReference type="PROSITE" id="PS00486"/>
    </source>
</evidence>
<sequence length="863" mass="95000">MQNSELKEHTPLMKQFFAAKADYPDLLLFFRMGDFYELFYDDARKAARLLDITLTQRGSSGGAPIPMAGVPVHAYEGYLARLVALGESVAICEQIGDPALAKGLVERKVVRIVTPGTVTDEALLDERRDTLLMAIARTKHGYGLAWADLAGGRFLVNEVDSEDALEAELARLEPAELLVPDEDQWPTFLRERRGVRRRPPWLFDADSGRRQLLAFFQLHDLTGFGIDDRPRAIAAAGALLGYVEETQKQRLPHLTSIALETAGEAIAMNAATRRHLELDTRVDGDTRNTLLGVLDSTITPMGGRLLRRWLHRPLRLREVLMQRHHAVGTLIDRGADTDLRDAFRALGDLERILTRVALRSARPRDFSTLRDGLGLLPAVRAILAPLDSPRLAALAAELGQHEEIAHLLASAIAEQPPLKLSDGGVIAADYDAELDELRRLSTNANQFLIDLEARERASSGIATLKVGYNRVHGYYIEISKGQADKAPVHYSRRQTLTNAERYITEELKNFEDKVLSARERALSREKLLYEGLLDTLGECLEPLKRAAAALSELDVLAAFAERAQVLDWSPPELQSDACLSIERGRHPVVEAVREQPFEPNDLDLHPGRRMLVITGPNMGGKSTYMRQNALIVLLAHIGSYVPARRAVIGPIDRILTRIGAGDDLARGQSTFMVEMAETSYILHHATAQSLVLMDEIGRGTSTYDGLALADAVARHLAQHNRCYTLFATHYFELTALADEPVEGGPSGIANVHLDAVEHGDRLVFMHAVKDGPANRSFGLQVAALAGLPKATVAQARRRLAELEQRGGEHHAVQMAPQALDTPQQFGLFAAAPSAAQEALAALHPDELTPKQALEALYRLKALL</sequence>
<dbReference type="InterPro" id="IPR007696">
    <property type="entry name" value="DNA_mismatch_repair_MutS_core"/>
</dbReference>
<dbReference type="CDD" id="cd03284">
    <property type="entry name" value="ABC_MutS1"/>
    <property type="match status" value="1"/>
</dbReference>
<dbReference type="GO" id="GO:0005524">
    <property type="term" value="F:ATP binding"/>
    <property type="evidence" value="ECO:0007669"/>
    <property type="project" value="UniProtKB-UniRule"/>
</dbReference>
<dbReference type="GO" id="GO:0005829">
    <property type="term" value="C:cytosol"/>
    <property type="evidence" value="ECO:0007669"/>
    <property type="project" value="TreeGrafter"/>
</dbReference>
<dbReference type="GO" id="GO:0140664">
    <property type="term" value="F:ATP-dependent DNA damage sensor activity"/>
    <property type="evidence" value="ECO:0007669"/>
    <property type="project" value="InterPro"/>
</dbReference>
<evidence type="ECO:0000256" key="9">
    <source>
        <dbReference type="HAMAP-Rule" id="MF_00096"/>
    </source>
</evidence>
<dbReference type="FunFam" id="3.40.50.300:FF:000283">
    <property type="entry name" value="DNA mismatch repair protein MutS"/>
    <property type="match status" value="1"/>
</dbReference>
<evidence type="ECO:0000256" key="7">
    <source>
        <dbReference type="ARBA" id="ARBA00023204"/>
    </source>
</evidence>
<keyword evidence="3 9" id="KW-0547">Nucleotide-binding</keyword>
<dbReference type="PATRIC" id="fig|29447.3.peg.2201"/>
<evidence type="ECO:0000256" key="5">
    <source>
        <dbReference type="ARBA" id="ARBA00022840"/>
    </source>
</evidence>
<evidence type="ECO:0000256" key="10">
    <source>
        <dbReference type="RuleBase" id="RU003756"/>
    </source>
</evidence>
<dbReference type="InterPro" id="IPR007860">
    <property type="entry name" value="DNA_mmatch_repair_MutS_con_dom"/>
</dbReference>
<comment type="similarity">
    <text evidence="1 9 10">Belongs to the DNA mismatch repair MutS family.</text>
</comment>
<organism evidence="12 13">
    <name type="scientific">Xanthomonas albilineans (strain GPE PC73 / CFBP 7063)</name>
    <dbReference type="NCBI Taxonomy" id="380358"/>
    <lineage>
        <taxon>Bacteria</taxon>
        <taxon>Pseudomonadati</taxon>
        <taxon>Pseudomonadota</taxon>
        <taxon>Gammaproteobacteria</taxon>
        <taxon>Lysobacterales</taxon>
        <taxon>Lysobacteraceae</taxon>
        <taxon>Xanthomonas</taxon>
    </lineage>
</organism>
<dbReference type="eggNOG" id="COG0249">
    <property type="taxonomic scope" value="Bacteria"/>
</dbReference>
<dbReference type="Gene3D" id="6.10.140.430">
    <property type="match status" value="1"/>
</dbReference>
<dbReference type="Gene3D" id="1.10.1420.10">
    <property type="match status" value="2"/>
</dbReference>
<dbReference type="InterPro" id="IPR005748">
    <property type="entry name" value="DNA_mismatch_repair_MutS"/>
</dbReference>
<proteinExistence type="inferred from homology"/>
<dbReference type="InterPro" id="IPR000432">
    <property type="entry name" value="DNA_mismatch_repair_MutS_C"/>
</dbReference>
<name>D2UEW6_XANAP</name>
<keyword evidence="6 9" id="KW-0238">DNA-binding</keyword>
<dbReference type="InterPro" id="IPR007861">
    <property type="entry name" value="DNA_mismatch_repair_MutS_clamp"/>
</dbReference>
<dbReference type="Pfam" id="PF01624">
    <property type="entry name" value="MutS_I"/>
    <property type="match status" value="1"/>
</dbReference>